<proteinExistence type="inferred from homology"/>
<dbReference type="AlphaFoldDB" id="A0A369WHA5"/>
<sequence>MSFKRSTLYGVMLTAISAQALAQDSMGSFVEDSKLDAKFRTFYFNRDFEGRNDAIAAAQALRLDYQSGYASDLIGFDASLFAVGKLSGDTGEGGTGVLQTNSDGSQSGYTKIGQAYLKLKLGQEAQLKAGRMVTDTPLFNDSDSRITPSSTQLVMIDGALNGVDLYGIWSDKASAKTEDGFHHYVDNQGNDYEVIVVGGGYTFDNQLSVHAAHGEADNVLRQTYFNISYPMELAQEMTLLLDAHHYIGKADGDGALDSVGSDYDSDLTNLAAQLRYQQMKFTLSYQAVNGDEYEESWDGFTHDDNSLVTWNSVQRLDFDRADERSWQARFDYKFKSVPGLSFMTRYTRGDNIDTGAGPDGKEWERNVEMRYNFPYVEGLSLRWRNSTVRSTETSNTDENRLILNYNIALL</sequence>
<reference evidence="5 6" key="1">
    <citation type="submission" date="2018-07" db="EMBL/GenBank/DDBJ databases">
        <title>Motiliproteus coralliicola sp. nov., a bacterium isolated from Coral.</title>
        <authorList>
            <person name="Wang G."/>
        </authorList>
    </citation>
    <scope>NUCLEOTIDE SEQUENCE [LARGE SCALE GENOMIC DNA]</scope>
    <source>
        <strain evidence="5 6">C34</strain>
    </source>
</reference>
<organism evidence="5 6">
    <name type="scientific">Motiliproteus coralliicola</name>
    <dbReference type="NCBI Taxonomy" id="2283196"/>
    <lineage>
        <taxon>Bacteria</taxon>
        <taxon>Pseudomonadati</taxon>
        <taxon>Pseudomonadota</taxon>
        <taxon>Gammaproteobacteria</taxon>
        <taxon>Oceanospirillales</taxon>
        <taxon>Oceanospirillaceae</taxon>
        <taxon>Motiliproteus</taxon>
    </lineage>
</organism>
<evidence type="ECO:0000256" key="3">
    <source>
        <dbReference type="ARBA" id="ARBA00022729"/>
    </source>
</evidence>
<feature type="chain" id="PRO_5016654332" evidence="4">
    <location>
        <begin position="23"/>
        <end position="410"/>
    </location>
</feature>
<dbReference type="RefSeq" id="WP_114696449.1">
    <property type="nucleotide sequence ID" value="NZ_QQOH01000004.1"/>
</dbReference>
<evidence type="ECO:0000256" key="4">
    <source>
        <dbReference type="SAM" id="SignalP"/>
    </source>
</evidence>
<dbReference type="InterPro" id="IPR023614">
    <property type="entry name" value="Porin_dom_sf"/>
</dbReference>
<dbReference type="GO" id="GO:0015288">
    <property type="term" value="F:porin activity"/>
    <property type="evidence" value="ECO:0007669"/>
    <property type="project" value="TreeGrafter"/>
</dbReference>
<comment type="caution">
    <text evidence="5">The sequence shown here is derived from an EMBL/GenBank/DDBJ whole genome shotgun (WGS) entry which is preliminary data.</text>
</comment>
<evidence type="ECO:0000256" key="1">
    <source>
        <dbReference type="ARBA" id="ARBA00009075"/>
    </source>
</evidence>
<name>A0A369WHA5_9GAMM</name>
<protein>
    <submittedName>
        <fullName evidence="5">Outer membrane porin, OprD family</fullName>
    </submittedName>
</protein>
<dbReference type="EMBL" id="QQOH01000004">
    <property type="protein sequence ID" value="RDE18835.1"/>
    <property type="molecule type" value="Genomic_DNA"/>
</dbReference>
<dbReference type="Proteomes" id="UP000253769">
    <property type="component" value="Unassembled WGS sequence"/>
</dbReference>
<keyword evidence="3 4" id="KW-0732">Signal</keyword>
<keyword evidence="2" id="KW-0813">Transport</keyword>
<dbReference type="GO" id="GO:0016020">
    <property type="term" value="C:membrane"/>
    <property type="evidence" value="ECO:0007669"/>
    <property type="project" value="InterPro"/>
</dbReference>
<gene>
    <name evidence="5" type="ORF">DV711_14540</name>
</gene>
<feature type="signal peptide" evidence="4">
    <location>
        <begin position="1"/>
        <end position="22"/>
    </location>
</feature>
<dbReference type="InterPro" id="IPR005318">
    <property type="entry name" value="OM_porin_bac"/>
</dbReference>
<dbReference type="SUPFAM" id="SSF56935">
    <property type="entry name" value="Porins"/>
    <property type="match status" value="1"/>
</dbReference>
<dbReference type="OrthoDB" id="6759120at2"/>
<evidence type="ECO:0000313" key="5">
    <source>
        <dbReference type="EMBL" id="RDE18835.1"/>
    </source>
</evidence>
<dbReference type="PANTHER" id="PTHR34596">
    <property type="entry name" value="CHITOPORIN"/>
    <property type="match status" value="1"/>
</dbReference>
<dbReference type="PANTHER" id="PTHR34596:SF2">
    <property type="entry name" value="CHITOPORIN"/>
    <property type="match status" value="1"/>
</dbReference>
<keyword evidence="6" id="KW-1185">Reference proteome</keyword>
<evidence type="ECO:0000256" key="2">
    <source>
        <dbReference type="ARBA" id="ARBA00022448"/>
    </source>
</evidence>
<accession>A0A369WHA5</accession>
<dbReference type="Gene3D" id="2.40.160.10">
    <property type="entry name" value="Porin"/>
    <property type="match status" value="1"/>
</dbReference>
<dbReference type="Pfam" id="PF03573">
    <property type="entry name" value="OprD"/>
    <property type="match status" value="1"/>
</dbReference>
<evidence type="ECO:0000313" key="6">
    <source>
        <dbReference type="Proteomes" id="UP000253769"/>
    </source>
</evidence>
<comment type="similarity">
    <text evidence="1">Belongs to the outer membrane porin (Opr) (TC 1.B.25) family.</text>
</comment>